<keyword evidence="1" id="KW-0418">Kinase</keyword>
<gene>
    <name evidence="1" type="ORF">KPL71_026036</name>
</gene>
<dbReference type="EMBL" id="CM039178">
    <property type="protein sequence ID" value="KAH9679222.1"/>
    <property type="molecule type" value="Genomic_DNA"/>
</dbReference>
<reference evidence="2" key="1">
    <citation type="journal article" date="2023" name="Hortic. Res.">
        <title>A chromosome-level phased genome enabling allele-level studies in sweet orange: a case study on citrus Huanglongbing tolerance.</title>
        <authorList>
            <person name="Wu B."/>
            <person name="Yu Q."/>
            <person name="Deng Z."/>
            <person name="Duan Y."/>
            <person name="Luo F."/>
            <person name="Gmitter F. Jr."/>
        </authorList>
    </citation>
    <scope>NUCLEOTIDE SEQUENCE [LARGE SCALE GENOMIC DNA]</scope>
    <source>
        <strain evidence="2">cv. Valencia</strain>
    </source>
</reference>
<organism evidence="1 2">
    <name type="scientific">Citrus sinensis</name>
    <name type="common">Sweet orange</name>
    <name type="synonym">Citrus aurantium var. sinensis</name>
    <dbReference type="NCBI Taxonomy" id="2711"/>
    <lineage>
        <taxon>Eukaryota</taxon>
        <taxon>Viridiplantae</taxon>
        <taxon>Streptophyta</taxon>
        <taxon>Embryophyta</taxon>
        <taxon>Tracheophyta</taxon>
        <taxon>Spermatophyta</taxon>
        <taxon>Magnoliopsida</taxon>
        <taxon>eudicotyledons</taxon>
        <taxon>Gunneridae</taxon>
        <taxon>Pentapetalae</taxon>
        <taxon>rosids</taxon>
        <taxon>malvids</taxon>
        <taxon>Sapindales</taxon>
        <taxon>Rutaceae</taxon>
        <taxon>Aurantioideae</taxon>
        <taxon>Citrus</taxon>
    </lineage>
</organism>
<proteinExistence type="predicted"/>
<name>A0ACB8HY68_CITSI</name>
<protein>
    <submittedName>
        <fullName evidence="1">Protein kinase domain-containing protein</fullName>
    </submittedName>
</protein>
<evidence type="ECO:0000313" key="2">
    <source>
        <dbReference type="Proteomes" id="UP000829398"/>
    </source>
</evidence>
<sequence>MVIAAAASNITTDQQALLALKAHISYDHTNLFARNWTSSTSVCSWIGITCDVNSYRVIGLNISSFNLQGTIPPQLGNLSSLQTLDLSHNKLSGNIPSSIFNMHTLKLLYFSDNQLFGSLSFFIFNVSSVTTIDLSINGLSGEMPREIGNLPYLARLAFATNNLVGVAPVTIFNMSALKEIYLLNNSLSGSLPSRIDLSLPNVETLNLGINSFYGTVPSSITNASKLSDLELGVNLFSGFIPNTFVNMADNYLTSSTPELSFLSSLTNCKKLKVLILTGNPLDGILPKSKGNLSLSLEIILMDNCSISGNIPQVVGNLGNLLVLELGGNNLTEPIPITFSQLQTLQALGLTRNKLAGPITDELCHLARLHSLVLQGLNRFTSALPSTIWNLKDIMFINVSSNSLNVVIGLNFSRNNLSGDIPITIGGLKNLQQMFLEYNRLEGSIPESFGDLSSLEVLDLSKNKISGAIPASLQKLLYLKHLNLSFNKLEGEIPRGGPFANLTAKSFMGNELLKMLLLVIVLPLSTALIVVVTLTLKWKLIECWKSRTGPSNDGINSPQAIRRFSYHELLRATDRFSENNLIGIGSFGSVYVARLQDGMEVAVKVFHQQYERALKSFEDECEVMKRIHHRNLVKIISSCSNDDFKALIMKYMPNGSLENCLYSGTCMLDIFQSNVLLDEDMVAHISDFGIAKLLSGEDQLSIQIQTLATIGYMAPEYGTKGRVCTRGDVYSYGIMLMEMFTKKKPTDEIFIGELSLNRWINDLLPVSVMEVIDTNLLRGEERFFAAKEQILLSVLNLATECTIESRDGNGADMEDQRKRNSKWTVEN</sequence>
<evidence type="ECO:0000313" key="1">
    <source>
        <dbReference type="EMBL" id="KAH9679222.1"/>
    </source>
</evidence>
<comment type="caution">
    <text evidence="1">The sequence shown here is derived from an EMBL/GenBank/DDBJ whole genome shotgun (WGS) entry which is preliminary data.</text>
</comment>
<dbReference type="Proteomes" id="UP000829398">
    <property type="component" value="Chromosome 9"/>
</dbReference>
<keyword evidence="1" id="KW-0808">Transferase</keyword>
<accession>A0ACB8HY68</accession>
<keyword evidence="2" id="KW-1185">Reference proteome</keyword>